<dbReference type="OrthoDB" id="449241at2759"/>
<protein>
    <submittedName>
        <fullName evidence="8">Diphthamide biosynthesis 2</fullName>
    </submittedName>
</protein>
<feature type="region of interest" description="Disordered" evidence="7">
    <location>
        <begin position="600"/>
        <end position="627"/>
    </location>
</feature>
<dbReference type="FunFam" id="3.40.50.11860:FF:000001">
    <property type="entry name" value="2-(3-amino-3-carboxypropyl)histidine synthase subunit 2"/>
    <property type="match status" value="1"/>
</dbReference>
<accession>A0A2P6TC15</accession>
<comment type="similarity">
    <text evidence="3">Belongs to the DPH1/DPH2 family. DPH2 subfamily.</text>
</comment>
<feature type="compositionally biased region" description="Polar residues" evidence="7">
    <location>
        <begin position="616"/>
        <end position="627"/>
    </location>
</feature>
<gene>
    <name evidence="8" type="ORF">C2E21_9246</name>
</gene>
<reference evidence="8 9" key="1">
    <citation type="journal article" date="2018" name="Plant J.">
        <title>Genome sequences of Chlorella sorokiniana UTEX 1602 and Micractinium conductrix SAG 241.80: implications to maltose excretion by a green alga.</title>
        <authorList>
            <person name="Arriola M.B."/>
            <person name="Velmurugan N."/>
            <person name="Zhang Y."/>
            <person name="Plunkett M.H."/>
            <person name="Hondzo H."/>
            <person name="Barney B.M."/>
        </authorList>
    </citation>
    <scope>NUCLEOTIDE SEQUENCE [LARGE SCALE GENOMIC DNA]</scope>
    <source>
        <strain evidence="9">UTEX 1602</strain>
    </source>
</reference>
<organism evidence="8 9">
    <name type="scientific">Chlorella sorokiniana</name>
    <name type="common">Freshwater green alga</name>
    <dbReference type="NCBI Taxonomy" id="3076"/>
    <lineage>
        <taxon>Eukaryota</taxon>
        <taxon>Viridiplantae</taxon>
        <taxon>Chlorophyta</taxon>
        <taxon>core chlorophytes</taxon>
        <taxon>Trebouxiophyceae</taxon>
        <taxon>Chlorellales</taxon>
        <taxon>Chlorellaceae</taxon>
        <taxon>Chlorella clade</taxon>
        <taxon>Chlorella</taxon>
    </lineage>
</organism>
<keyword evidence="9" id="KW-1185">Reference proteome</keyword>
<dbReference type="Proteomes" id="UP000239899">
    <property type="component" value="Unassembled WGS sequence"/>
</dbReference>
<dbReference type="SFLD" id="SFLDS00032">
    <property type="entry name" value="Radical_SAM_3-amino-3-carboxyp"/>
    <property type="match status" value="1"/>
</dbReference>
<keyword evidence="5" id="KW-0408">Iron</keyword>
<dbReference type="GO" id="GO:0046872">
    <property type="term" value="F:metal ion binding"/>
    <property type="evidence" value="ECO:0007669"/>
    <property type="project" value="UniProtKB-KW"/>
</dbReference>
<dbReference type="PANTHER" id="PTHR10762">
    <property type="entry name" value="DIPHTHAMIDE BIOSYNTHESIS PROTEIN"/>
    <property type="match status" value="1"/>
</dbReference>
<evidence type="ECO:0000313" key="9">
    <source>
        <dbReference type="Proteomes" id="UP000239899"/>
    </source>
</evidence>
<dbReference type="UniPathway" id="UPA00559"/>
<dbReference type="Pfam" id="PF01866">
    <property type="entry name" value="Diphthamide_syn"/>
    <property type="match status" value="2"/>
</dbReference>
<sequence length="627" mass="64457">MFDEAEWRVGETADYICERRYAAVALQLPDELLQHAADLSSALNTACTARGHAAQVYILADTTYNSLSVDEVAAAHIGADCIVHFGRASLTKLSRLPAFFVFPEQQLNVPAAAACLAGSSLLASGSEADGSKVLVFVDQPLLHQLQAFESALRQQVEQRHGAAAAQRLVFPSVPRQHMEPERPAGQAQQAQQAQQPQAGCCGGGSCAAPQPAAQSAACGQACPCSSTAAKAPAQPPATGGAVDGAAVNSALPSSSTAEDGSTLHSLAGYEWQLPAGGAVQDCGLAWLGAPDAPALLQLQLTYSACPWAMLDPVLLPPAPVDSSGSAADGVAAEGSAAAAAAEAAAECGALTEGLPLEISRALRRRYFLVEKARDANIVGILVGTLGAAGYADAVQRLRRAAAAAGKKTYTLLVGKPSPAKLANFPEIEVFVLVADPQGQILDSKEFLAPIITPHEALLAFDAVEGVSQWNAAKFRLGFEDVLEAEGLGEDAPPPGSRRQEPRFSFVSGGYTGGNITSLSDSEEEGADIADGGAAAADQSMALALHAQQALQITAAPGGRSDLVEARSAADYLLHKRSWQGVETPLTGAAPAPVVAAAEGRAGRAAGYVEEGPGQRVTASDEQPQGQQ</sequence>
<dbReference type="AlphaFoldDB" id="A0A2P6TC15"/>
<evidence type="ECO:0000256" key="7">
    <source>
        <dbReference type="SAM" id="MobiDB-lite"/>
    </source>
</evidence>
<name>A0A2P6TC15_CHLSO</name>
<dbReference type="EMBL" id="LHPG02000025">
    <property type="protein sequence ID" value="PRW20179.1"/>
    <property type="molecule type" value="Genomic_DNA"/>
</dbReference>
<dbReference type="InterPro" id="IPR042263">
    <property type="entry name" value="DPH1/DPH2_1"/>
</dbReference>
<keyword evidence="4" id="KW-0479">Metal-binding</keyword>
<dbReference type="InterPro" id="IPR016435">
    <property type="entry name" value="DPH1/DPH2"/>
</dbReference>
<evidence type="ECO:0000256" key="3">
    <source>
        <dbReference type="ARBA" id="ARBA00006179"/>
    </source>
</evidence>
<evidence type="ECO:0000256" key="6">
    <source>
        <dbReference type="ARBA" id="ARBA00023014"/>
    </source>
</evidence>
<comment type="pathway">
    <text evidence="2">Protein modification; peptidyl-diphthamide biosynthesis.</text>
</comment>
<dbReference type="Gene3D" id="3.40.50.11860">
    <property type="entry name" value="Diphthamide synthesis DPH1/DPH2 domain 3"/>
    <property type="match status" value="1"/>
</dbReference>
<comment type="caution">
    <text evidence="8">The sequence shown here is derived from an EMBL/GenBank/DDBJ whole genome shotgun (WGS) entry which is preliminary data.</text>
</comment>
<dbReference type="NCBIfam" id="TIGR00322">
    <property type="entry name" value="diphth2_R"/>
    <property type="match status" value="2"/>
</dbReference>
<keyword evidence="6" id="KW-0411">Iron-sulfur</keyword>
<evidence type="ECO:0000256" key="4">
    <source>
        <dbReference type="ARBA" id="ARBA00022723"/>
    </source>
</evidence>
<evidence type="ECO:0000256" key="1">
    <source>
        <dbReference type="ARBA" id="ARBA00001966"/>
    </source>
</evidence>
<evidence type="ECO:0000256" key="2">
    <source>
        <dbReference type="ARBA" id="ARBA00005156"/>
    </source>
</evidence>
<proteinExistence type="inferred from homology"/>
<feature type="compositionally biased region" description="Low complexity" evidence="7">
    <location>
        <begin position="600"/>
        <end position="611"/>
    </location>
</feature>
<dbReference type="InterPro" id="IPR042265">
    <property type="entry name" value="DPH1/DPH2_3"/>
</dbReference>
<evidence type="ECO:0000256" key="5">
    <source>
        <dbReference type="ARBA" id="ARBA00023004"/>
    </source>
</evidence>
<dbReference type="Gene3D" id="3.40.50.11840">
    <property type="entry name" value="Diphthamide synthesis DPH1/DPH2 domain 1"/>
    <property type="match status" value="1"/>
</dbReference>
<dbReference type="STRING" id="3076.A0A2P6TC15"/>
<dbReference type="PANTHER" id="PTHR10762:SF2">
    <property type="entry name" value="2-(3-AMINO-3-CARBOXYPROPYL)HISTIDINE SYNTHASE SUBUNIT 2"/>
    <property type="match status" value="1"/>
</dbReference>
<evidence type="ECO:0000313" key="8">
    <source>
        <dbReference type="EMBL" id="PRW20179.1"/>
    </source>
</evidence>
<dbReference type="GO" id="GO:0090560">
    <property type="term" value="F:2-(3-amino-3-carboxypropyl)histidine synthase activity"/>
    <property type="evidence" value="ECO:0007669"/>
    <property type="project" value="InterPro"/>
</dbReference>
<dbReference type="GO" id="GO:0051536">
    <property type="term" value="F:iron-sulfur cluster binding"/>
    <property type="evidence" value="ECO:0007669"/>
    <property type="project" value="UniProtKB-KW"/>
</dbReference>
<dbReference type="GO" id="GO:0017183">
    <property type="term" value="P:protein histidyl modification to diphthamide"/>
    <property type="evidence" value="ECO:0007669"/>
    <property type="project" value="UniProtKB-UniPathway"/>
</dbReference>
<comment type="cofactor">
    <cofactor evidence="1">
        <name>[4Fe-4S] cluster</name>
        <dbReference type="ChEBI" id="CHEBI:49883"/>
    </cofactor>
</comment>